<sequence length="340" mass="38312">MEQKKRSISVRLNGKEHHVQEMTVAATNEKEDNQYAFIPPPDNVIDFGEKQEVRKRNEQPYWDDGNREKSPKIPFKRKKKPHSQSKTFPYMLVAALGSAIIVGVSLGLVILNMFTGNDLNVSQMSEQSTGAVPTFSEEKEGMPNLAIEVVQGAAFTELEQAEKSMQSIQEQGFAATLTTRTDPIYMFIGVAGDRAQATKINDIYEGYGQDTYLKSYRVEGDHINGQEQEVYEWFTNALTIYYDMVQLSIDGLNGGTMITNERIDQLSASIDSLQEERNQAFAQLSEEVQPLALTIGDQLLSAKDHLKDYTNAADEEKLWNGQQTLLESITTYEELIEAMR</sequence>
<name>W4QDS6_9BACI</name>
<dbReference type="AlphaFoldDB" id="W4QDS6"/>
<reference evidence="3" key="1">
    <citation type="journal article" date="2014" name="Genome Announc.">
        <title>Draft Genome Sequences of Three Alkaliphilic Bacillus Strains, Bacillus wakoensis JCM 9140T, Bacillus akibai JCM 9157T, and Bacillus hemicellulosilyticus JCM 9152T.</title>
        <authorList>
            <person name="Yuki M."/>
            <person name="Oshima K."/>
            <person name="Suda W."/>
            <person name="Oshida Y."/>
            <person name="Kitamura K."/>
            <person name="Iida T."/>
            <person name="Hattori M."/>
            <person name="Ohkuma M."/>
        </authorList>
    </citation>
    <scope>NUCLEOTIDE SEQUENCE [LARGE SCALE GENOMIC DNA]</scope>
    <source>
        <strain evidence="3">JCM 9152</strain>
    </source>
</reference>
<dbReference type="Proteomes" id="UP000018895">
    <property type="component" value="Unassembled WGS sequence"/>
</dbReference>
<keyword evidence="2" id="KW-1133">Transmembrane helix</keyword>
<evidence type="ECO:0000256" key="1">
    <source>
        <dbReference type="SAM" id="MobiDB-lite"/>
    </source>
</evidence>
<evidence type="ECO:0008006" key="5">
    <source>
        <dbReference type="Google" id="ProtNLM"/>
    </source>
</evidence>
<gene>
    <name evidence="3" type="ORF">JCM9152_1609</name>
</gene>
<evidence type="ECO:0000313" key="4">
    <source>
        <dbReference type="Proteomes" id="UP000018895"/>
    </source>
</evidence>
<dbReference type="OrthoDB" id="2964557at2"/>
<proteinExistence type="predicted"/>
<keyword evidence="4" id="KW-1185">Reference proteome</keyword>
<keyword evidence="2" id="KW-0812">Transmembrane</keyword>
<dbReference type="RefSeq" id="WP_035342656.1">
    <property type="nucleotide sequence ID" value="NZ_BAUU01000009.1"/>
</dbReference>
<comment type="caution">
    <text evidence="3">The sequence shown here is derived from an EMBL/GenBank/DDBJ whole genome shotgun (WGS) entry which is preliminary data.</text>
</comment>
<keyword evidence="2" id="KW-0472">Membrane</keyword>
<evidence type="ECO:0000256" key="2">
    <source>
        <dbReference type="SAM" id="Phobius"/>
    </source>
</evidence>
<organism evidence="3 4">
    <name type="scientific">Halalkalibacter hemicellulosilyticusJCM 9152</name>
    <dbReference type="NCBI Taxonomy" id="1236971"/>
    <lineage>
        <taxon>Bacteria</taxon>
        <taxon>Bacillati</taxon>
        <taxon>Bacillota</taxon>
        <taxon>Bacilli</taxon>
        <taxon>Bacillales</taxon>
        <taxon>Bacillaceae</taxon>
        <taxon>Halalkalibacter</taxon>
    </lineage>
</organism>
<accession>W4QDS6</accession>
<feature type="compositionally biased region" description="Basic and acidic residues" evidence="1">
    <location>
        <begin position="55"/>
        <end position="71"/>
    </location>
</feature>
<protein>
    <recommendedName>
        <fullName evidence="5">Stage II sporulation protein B</fullName>
    </recommendedName>
</protein>
<dbReference type="STRING" id="1236971.JCM9152_1609"/>
<dbReference type="EMBL" id="BAUU01000009">
    <property type="protein sequence ID" value="GAE30211.1"/>
    <property type="molecule type" value="Genomic_DNA"/>
</dbReference>
<evidence type="ECO:0000313" key="3">
    <source>
        <dbReference type="EMBL" id="GAE30211.1"/>
    </source>
</evidence>
<feature type="transmembrane region" description="Helical" evidence="2">
    <location>
        <begin position="87"/>
        <end position="114"/>
    </location>
</feature>
<feature type="region of interest" description="Disordered" evidence="1">
    <location>
        <begin position="30"/>
        <end position="49"/>
    </location>
</feature>
<feature type="region of interest" description="Disordered" evidence="1">
    <location>
        <begin position="55"/>
        <end position="82"/>
    </location>
</feature>